<sequence length="42" mass="4929">VSIDQFNSKYKKGKATKMARLQGCQVRTWAKCQGQHFRNNRD</sequence>
<evidence type="ECO:0000313" key="1">
    <source>
        <dbReference type="EMBL" id="OMO50123.1"/>
    </source>
</evidence>
<protein>
    <submittedName>
        <fullName evidence="1">Uncharacterized protein</fullName>
    </submittedName>
</protein>
<gene>
    <name evidence="1" type="ORF">CCACVL1_30611</name>
</gene>
<dbReference type="Gramene" id="OMO50123">
    <property type="protein sequence ID" value="OMO50123"/>
    <property type="gene ID" value="CCACVL1_30611"/>
</dbReference>
<name>A0A1R3FWA9_COCAP</name>
<accession>A0A1R3FWA9</accession>
<reference evidence="1 2" key="1">
    <citation type="submission" date="2013-09" db="EMBL/GenBank/DDBJ databases">
        <title>Corchorus capsularis genome sequencing.</title>
        <authorList>
            <person name="Alam M."/>
            <person name="Haque M.S."/>
            <person name="Islam M.S."/>
            <person name="Emdad E.M."/>
            <person name="Islam M.M."/>
            <person name="Ahmed B."/>
            <person name="Halim A."/>
            <person name="Hossen Q.M.M."/>
            <person name="Hossain M.Z."/>
            <person name="Ahmed R."/>
            <person name="Khan M.M."/>
            <person name="Islam R."/>
            <person name="Rashid M.M."/>
            <person name="Khan S.A."/>
            <person name="Rahman M.S."/>
            <person name="Alam M."/>
        </authorList>
    </citation>
    <scope>NUCLEOTIDE SEQUENCE [LARGE SCALE GENOMIC DNA]</scope>
    <source>
        <strain evidence="2">cv. CVL-1</strain>
        <tissue evidence="1">Whole seedling</tissue>
    </source>
</reference>
<keyword evidence="2" id="KW-1185">Reference proteome</keyword>
<proteinExistence type="predicted"/>
<dbReference type="AlphaFoldDB" id="A0A1R3FWA9"/>
<organism evidence="1 2">
    <name type="scientific">Corchorus capsularis</name>
    <name type="common">Jute</name>
    <dbReference type="NCBI Taxonomy" id="210143"/>
    <lineage>
        <taxon>Eukaryota</taxon>
        <taxon>Viridiplantae</taxon>
        <taxon>Streptophyta</taxon>
        <taxon>Embryophyta</taxon>
        <taxon>Tracheophyta</taxon>
        <taxon>Spermatophyta</taxon>
        <taxon>Magnoliopsida</taxon>
        <taxon>eudicotyledons</taxon>
        <taxon>Gunneridae</taxon>
        <taxon>Pentapetalae</taxon>
        <taxon>rosids</taxon>
        <taxon>malvids</taxon>
        <taxon>Malvales</taxon>
        <taxon>Malvaceae</taxon>
        <taxon>Grewioideae</taxon>
        <taxon>Apeibeae</taxon>
        <taxon>Corchorus</taxon>
    </lineage>
</organism>
<feature type="non-terminal residue" evidence="1">
    <location>
        <position position="1"/>
    </location>
</feature>
<comment type="caution">
    <text evidence="1">The sequence shown here is derived from an EMBL/GenBank/DDBJ whole genome shotgun (WGS) entry which is preliminary data.</text>
</comment>
<dbReference type="EMBL" id="AWWV01016286">
    <property type="protein sequence ID" value="OMO50123.1"/>
    <property type="molecule type" value="Genomic_DNA"/>
</dbReference>
<dbReference type="Proteomes" id="UP000188268">
    <property type="component" value="Unassembled WGS sequence"/>
</dbReference>
<evidence type="ECO:0000313" key="2">
    <source>
        <dbReference type="Proteomes" id="UP000188268"/>
    </source>
</evidence>